<dbReference type="GeneID" id="36325695"/>
<proteinExistence type="predicted"/>
<feature type="compositionally biased region" description="Basic residues" evidence="1">
    <location>
        <begin position="1"/>
        <end position="10"/>
    </location>
</feature>
<name>A0A1X6N2W6_9APHY</name>
<feature type="compositionally biased region" description="Basic and acidic residues" evidence="1">
    <location>
        <begin position="46"/>
        <end position="64"/>
    </location>
</feature>
<evidence type="ECO:0000256" key="1">
    <source>
        <dbReference type="SAM" id="MobiDB-lite"/>
    </source>
</evidence>
<sequence>MPHSRSRSRVPHSTMTADVHRERGGAGDLHAAPPRPTTTSAGGQMTDRRTGGQTTDDRQADRRTGNIPLLRPRARAHRTPAPARVIARLRAFPAAATRLTPVMTTVTHDDRTPPLTARNRLHSPLCLAFHGCGLPGWVSGSWLVPAAPLRLRHSTQDRVRADVCLAQAGSARIIARAGPPSDAETLRASSLWFALRPRWPSLLIKGSLRARPHRPPCTC</sequence>
<protein>
    <submittedName>
        <fullName evidence="2">Uncharacterized protein</fullName>
    </submittedName>
</protein>
<gene>
    <name evidence="2" type="ORF">POSPLADRAFT_1056224</name>
</gene>
<accession>A0A1X6N2W6</accession>
<evidence type="ECO:0000313" key="2">
    <source>
        <dbReference type="EMBL" id="OSX62860.1"/>
    </source>
</evidence>
<evidence type="ECO:0000313" key="3">
    <source>
        <dbReference type="Proteomes" id="UP000194127"/>
    </source>
</evidence>
<dbReference type="AlphaFoldDB" id="A0A1X6N2W6"/>
<reference evidence="2 3" key="1">
    <citation type="submission" date="2017-04" db="EMBL/GenBank/DDBJ databases">
        <title>Genome Sequence of the Model Brown-Rot Fungus Postia placenta SB12.</title>
        <authorList>
            <consortium name="DOE Joint Genome Institute"/>
            <person name="Gaskell J."/>
            <person name="Kersten P."/>
            <person name="Larrondo L.F."/>
            <person name="Canessa P."/>
            <person name="Martinez D."/>
            <person name="Hibbett D."/>
            <person name="Schmoll M."/>
            <person name="Kubicek C.P."/>
            <person name="Martinez A.T."/>
            <person name="Yadav J."/>
            <person name="Master E."/>
            <person name="Magnuson J.K."/>
            <person name="James T."/>
            <person name="Yaver D."/>
            <person name="Berka R."/>
            <person name="Labutti K."/>
            <person name="Lipzen A."/>
            <person name="Aerts A."/>
            <person name="Barry K."/>
            <person name="Henrissat B."/>
            <person name="Blanchette R."/>
            <person name="Grigoriev I."/>
            <person name="Cullen D."/>
        </authorList>
    </citation>
    <scope>NUCLEOTIDE SEQUENCE [LARGE SCALE GENOMIC DNA]</scope>
    <source>
        <strain evidence="2 3">MAD-698-R-SB12</strain>
    </source>
</reference>
<feature type="region of interest" description="Disordered" evidence="1">
    <location>
        <begin position="1"/>
        <end position="65"/>
    </location>
</feature>
<organism evidence="2 3">
    <name type="scientific">Postia placenta MAD-698-R-SB12</name>
    <dbReference type="NCBI Taxonomy" id="670580"/>
    <lineage>
        <taxon>Eukaryota</taxon>
        <taxon>Fungi</taxon>
        <taxon>Dikarya</taxon>
        <taxon>Basidiomycota</taxon>
        <taxon>Agaricomycotina</taxon>
        <taxon>Agaricomycetes</taxon>
        <taxon>Polyporales</taxon>
        <taxon>Adustoporiaceae</taxon>
        <taxon>Rhodonia</taxon>
    </lineage>
</organism>
<dbReference type="RefSeq" id="XP_024339654.1">
    <property type="nucleotide sequence ID" value="XM_024480745.1"/>
</dbReference>
<dbReference type="EMBL" id="KZ110596">
    <property type="protein sequence ID" value="OSX62860.1"/>
    <property type="molecule type" value="Genomic_DNA"/>
</dbReference>
<keyword evidence="3" id="KW-1185">Reference proteome</keyword>
<dbReference type="Proteomes" id="UP000194127">
    <property type="component" value="Unassembled WGS sequence"/>
</dbReference>